<evidence type="ECO:0000313" key="3">
    <source>
        <dbReference type="Proteomes" id="UP000240621"/>
    </source>
</evidence>
<dbReference type="Pfam" id="PF19841">
    <property type="entry name" value="GldN"/>
    <property type="match status" value="1"/>
</dbReference>
<sequence length="283" mass="33455">MKKLFLILFAIGLACAATQPAMAQVIDGPYQKKITRDRKPAPLPAVREADVFWSKTIWRIIDLREKMNQDLYYPTREMHGRLSLINLLLKGIKEGQITAYDASTDNEFKLPMTFDQVKEAFGAVPKMVERRNFETGEMENVKVDQDINPEDIKQIMVKEVWYFDKQTSTLQVRIIGLCPIQEFFRDDDVNHDRPLRRKVFWVYYPEVRPLLAKYEVLNPFNDSRSLSFDDIFLLRKFDSYITKESNIYNDRAISQYAQGQYATNESERIKNEIFNFEQDLWEY</sequence>
<dbReference type="NCBIfam" id="TIGR03523">
    <property type="entry name" value="GldN"/>
    <property type="match status" value="1"/>
</dbReference>
<proteinExistence type="predicted"/>
<reference evidence="2 3" key="1">
    <citation type="submission" date="2018-03" db="EMBL/GenBank/DDBJ databases">
        <title>Genomic Encyclopedia of Archaeal and Bacterial Type Strains, Phase II (KMG-II): from individual species to whole genera.</title>
        <authorList>
            <person name="Goeker M."/>
        </authorList>
    </citation>
    <scope>NUCLEOTIDE SEQUENCE [LARGE SCALE GENOMIC DNA]</scope>
    <source>
        <strain evidence="2 3">DSM 27267</strain>
    </source>
</reference>
<evidence type="ECO:0000256" key="1">
    <source>
        <dbReference type="SAM" id="SignalP"/>
    </source>
</evidence>
<organism evidence="2 3">
    <name type="scientific">Prolixibacter denitrificans</name>
    <dbReference type="NCBI Taxonomy" id="1541063"/>
    <lineage>
        <taxon>Bacteria</taxon>
        <taxon>Pseudomonadati</taxon>
        <taxon>Bacteroidota</taxon>
        <taxon>Bacteroidia</taxon>
        <taxon>Marinilabiliales</taxon>
        <taxon>Prolixibacteraceae</taxon>
        <taxon>Prolixibacter</taxon>
    </lineage>
</organism>
<comment type="caution">
    <text evidence="2">The sequence shown here is derived from an EMBL/GenBank/DDBJ whole genome shotgun (WGS) entry which is preliminary data.</text>
</comment>
<gene>
    <name evidence="2" type="ORF">CLV93_102340</name>
</gene>
<dbReference type="PROSITE" id="PS51257">
    <property type="entry name" value="PROKAR_LIPOPROTEIN"/>
    <property type="match status" value="1"/>
</dbReference>
<dbReference type="OrthoDB" id="1141916at2"/>
<evidence type="ECO:0000313" key="2">
    <source>
        <dbReference type="EMBL" id="PSK84551.1"/>
    </source>
</evidence>
<accession>A0A2P8CHV6</accession>
<feature type="chain" id="PRO_5015104231" evidence="1">
    <location>
        <begin position="24"/>
        <end position="283"/>
    </location>
</feature>
<dbReference type="EMBL" id="PYGC01000002">
    <property type="protein sequence ID" value="PSK84551.1"/>
    <property type="molecule type" value="Genomic_DNA"/>
</dbReference>
<feature type="signal peptide" evidence="1">
    <location>
        <begin position="1"/>
        <end position="23"/>
    </location>
</feature>
<dbReference type="AlphaFoldDB" id="A0A2P8CHV6"/>
<dbReference type="InterPro" id="IPR019847">
    <property type="entry name" value="Gliding_motility_assoc_GldN"/>
</dbReference>
<protein>
    <submittedName>
        <fullName evidence="2">Gliding motility associated protein GldN</fullName>
    </submittedName>
</protein>
<dbReference type="Proteomes" id="UP000240621">
    <property type="component" value="Unassembled WGS sequence"/>
</dbReference>
<dbReference type="RefSeq" id="WP_106541141.1">
    <property type="nucleotide sequence ID" value="NZ_BLAU01000001.1"/>
</dbReference>
<keyword evidence="1" id="KW-0732">Signal</keyword>
<name>A0A2P8CHV6_9BACT</name>